<keyword evidence="3" id="KW-1185">Reference proteome</keyword>
<name>A0A1M7P2M4_9BACI</name>
<feature type="compositionally biased region" description="Basic and acidic residues" evidence="1">
    <location>
        <begin position="40"/>
        <end position="51"/>
    </location>
</feature>
<dbReference type="RefSeq" id="WP_073201632.1">
    <property type="nucleotide sequence ID" value="NZ_FRCZ01000003.1"/>
</dbReference>
<feature type="region of interest" description="Disordered" evidence="1">
    <location>
        <begin position="28"/>
        <end position="51"/>
    </location>
</feature>
<dbReference type="EMBL" id="FRCZ01000003">
    <property type="protein sequence ID" value="SHN10799.1"/>
    <property type="molecule type" value="Genomic_DNA"/>
</dbReference>
<dbReference type="OrthoDB" id="1267107at2"/>
<evidence type="ECO:0000313" key="3">
    <source>
        <dbReference type="Proteomes" id="UP000184184"/>
    </source>
</evidence>
<gene>
    <name evidence="2" type="ORF">SAMN05216179_1932</name>
</gene>
<dbReference type="Proteomes" id="UP000184184">
    <property type="component" value="Unassembled WGS sequence"/>
</dbReference>
<evidence type="ECO:0000256" key="1">
    <source>
        <dbReference type="SAM" id="MobiDB-lite"/>
    </source>
</evidence>
<protein>
    <submittedName>
        <fullName evidence="2">Uncharacterized protein</fullName>
    </submittedName>
</protein>
<proteinExistence type="predicted"/>
<sequence length="355" mass="41532">MKKIILLFLILLIGGASIVWILTNQEDETKSSNPASSSEKTVEEDKNRDDINTVENLTEEKVVEVLNSYREAFESLISDTNDQNFLSSFYSIDEVRGFLTKVMSTKQANEIIGNYVENRDRGVYFIAKESPVFFEKDTDFTFKKVTKKHYKVIQQQENQMRGKIEKTFHVTWVEDKWILDNVEVERLEAVQPNVEQLAQEVIQVINKRDMEALAVYAHKEKGVLFSPYVHVKDQHQEFTKEEIANFKEDETVYHWGNYDGSGKPIELTPLAYFNEFLNVEKLQEPDEIFVNQYNQHGNAINNHKEQFPNTKIIEYHVEGTEENAKMDWQSIHLVFEKNDNELWKLTAIISDTWTI</sequence>
<reference evidence="2 3" key="1">
    <citation type="submission" date="2016-11" db="EMBL/GenBank/DDBJ databases">
        <authorList>
            <person name="Jaros S."/>
            <person name="Januszkiewicz K."/>
            <person name="Wedrychowicz H."/>
        </authorList>
    </citation>
    <scope>NUCLEOTIDE SEQUENCE [LARGE SCALE GENOMIC DNA]</scope>
    <source>
        <strain evidence="2 3">CGMCC 1.10681</strain>
    </source>
</reference>
<dbReference type="STRING" id="1027249.SAMN05216179_1932"/>
<dbReference type="AlphaFoldDB" id="A0A1M7P2M4"/>
<evidence type="ECO:0000313" key="2">
    <source>
        <dbReference type="EMBL" id="SHN10799.1"/>
    </source>
</evidence>
<organism evidence="2 3">
    <name type="scientific">Gracilibacillus kekensis</name>
    <dbReference type="NCBI Taxonomy" id="1027249"/>
    <lineage>
        <taxon>Bacteria</taxon>
        <taxon>Bacillati</taxon>
        <taxon>Bacillota</taxon>
        <taxon>Bacilli</taxon>
        <taxon>Bacillales</taxon>
        <taxon>Bacillaceae</taxon>
        <taxon>Gracilibacillus</taxon>
    </lineage>
</organism>
<accession>A0A1M7P2M4</accession>